<dbReference type="EMBL" id="JAMKFB020000005">
    <property type="protein sequence ID" value="KAL0192288.1"/>
    <property type="molecule type" value="Genomic_DNA"/>
</dbReference>
<dbReference type="Proteomes" id="UP001529510">
    <property type="component" value="Unassembled WGS sequence"/>
</dbReference>
<dbReference type="AlphaFoldDB" id="A0ABD0R2X8"/>
<feature type="compositionally biased region" description="Basic residues" evidence="1">
    <location>
        <begin position="71"/>
        <end position="81"/>
    </location>
</feature>
<name>A0ABD0R2X8_CIRMR</name>
<gene>
    <name evidence="2" type="ORF">M9458_010584</name>
</gene>
<feature type="compositionally biased region" description="Basic and acidic residues" evidence="1">
    <location>
        <begin position="18"/>
        <end position="31"/>
    </location>
</feature>
<organism evidence="2 3">
    <name type="scientific">Cirrhinus mrigala</name>
    <name type="common">Mrigala</name>
    <dbReference type="NCBI Taxonomy" id="683832"/>
    <lineage>
        <taxon>Eukaryota</taxon>
        <taxon>Metazoa</taxon>
        <taxon>Chordata</taxon>
        <taxon>Craniata</taxon>
        <taxon>Vertebrata</taxon>
        <taxon>Euteleostomi</taxon>
        <taxon>Actinopterygii</taxon>
        <taxon>Neopterygii</taxon>
        <taxon>Teleostei</taxon>
        <taxon>Ostariophysi</taxon>
        <taxon>Cypriniformes</taxon>
        <taxon>Cyprinidae</taxon>
        <taxon>Labeoninae</taxon>
        <taxon>Labeonini</taxon>
        <taxon>Cirrhinus</taxon>
    </lineage>
</organism>
<reference evidence="2 3" key="1">
    <citation type="submission" date="2024-05" db="EMBL/GenBank/DDBJ databases">
        <title>Genome sequencing and assembly of Indian major carp, Cirrhinus mrigala (Hamilton, 1822).</title>
        <authorList>
            <person name="Mohindra V."/>
            <person name="Chowdhury L.M."/>
            <person name="Lal K."/>
            <person name="Jena J.K."/>
        </authorList>
    </citation>
    <scope>NUCLEOTIDE SEQUENCE [LARGE SCALE GENOMIC DNA]</scope>
    <source>
        <strain evidence="2">CM1030</strain>
        <tissue evidence="2">Blood</tissue>
    </source>
</reference>
<comment type="caution">
    <text evidence="2">The sequence shown here is derived from an EMBL/GenBank/DDBJ whole genome shotgun (WGS) entry which is preliminary data.</text>
</comment>
<feature type="non-terminal residue" evidence="2">
    <location>
        <position position="1"/>
    </location>
</feature>
<evidence type="ECO:0000313" key="3">
    <source>
        <dbReference type="Proteomes" id="UP001529510"/>
    </source>
</evidence>
<keyword evidence="3" id="KW-1185">Reference proteome</keyword>
<feature type="region of interest" description="Disordered" evidence="1">
    <location>
        <begin position="1"/>
        <end position="81"/>
    </location>
</feature>
<sequence>GRGQGGAQSRPGQQQSDSRVRSELKNRDQILKQRKRKAKQQFLQSGGMKKLRAKGRQRLQQVMRSGFGRGSFKKGKMRKKL</sequence>
<accession>A0ABD0R2X8</accession>
<proteinExistence type="predicted"/>
<protein>
    <submittedName>
        <fullName evidence="2">Uncharacterized protein</fullName>
    </submittedName>
</protein>
<evidence type="ECO:0000256" key="1">
    <source>
        <dbReference type="SAM" id="MobiDB-lite"/>
    </source>
</evidence>
<evidence type="ECO:0000313" key="2">
    <source>
        <dbReference type="EMBL" id="KAL0192288.1"/>
    </source>
</evidence>